<evidence type="ECO:0000313" key="2">
    <source>
        <dbReference type="EMBL" id="ETN99824.1"/>
    </source>
</evidence>
<protein>
    <submittedName>
        <fullName evidence="2">Uncharacterized protein</fullName>
    </submittedName>
</protein>
<keyword evidence="1" id="KW-0812">Transmembrane</keyword>
<dbReference type="EMBL" id="ASPP01042800">
    <property type="protein sequence ID" value="ETN99824.1"/>
    <property type="molecule type" value="Genomic_DNA"/>
</dbReference>
<reference evidence="2 3" key="1">
    <citation type="journal article" date="2013" name="Curr. Biol.">
        <title>The Genome of the Foraminiferan Reticulomyxa filosa.</title>
        <authorList>
            <person name="Glockner G."/>
            <person name="Hulsmann N."/>
            <person name="Schleicher M."/>
            <person name="Noegel A.A."/>
            <person name="Eichinger L."/>
            <person name="Gallinger C."/>
            <person name="Pawlowski J."/>
            <person name="Sierra R."/>
            <person name="Euteneuer U."/>
            <person name="Pillet L."/>
            <person name="Moustafa A."/>
            <person name="Platzer M."/>
            <person name="Groth M."/>
            <person name="Szafranski K."/>
            <person name="Schliwa M."/>
        </authorList>
    </citation>
    <scope>NUCLEOTIDE SEQUENCE [LARGE SCALE GENOMIC DNA]</scope>
</reference>
<keyword evidence="1" id="KW-0472">Membrane</keyword>
<accession>X6LGI0</accession>
<name>X6LGI0_RETFI</name>
<comment type="caution">
    <text evidence="2">The sequence shown here is derived from an EMBL/GenBank/DDBJ whole genome shotgun (WGS) entry which is preliminary data.</text>
</comment>
<gene>
    <name evidence="2" type="ORF">RFI_37645</name>
</gene>
<evidence type="ECO:0000256" key="1">
    <source>
        <dbReference type="SAM" id="Phobius"/>
    </source>
</evidence>
<feature type="transmembrane region" description="Helical" evidence="1">
    <location>
        <begin position="48"/>
        <end position="70"/>
    </location>
</feature>
<sequence>MKPKKMDKIVIQIIAIGSLLKLAAYNMKIFPKIHLFLKKFSLFKFFLFFNLCFFFYSNFYYLFTNLLFCYSPHGLKEEKKRNNHWMKRICQRVLKRVWKKKKRSYGDCSHLLFFFVDVDYFEVLQIGVQLDITILRNSHYLANIVTKMNLTVPLFIITNHHMFNINYNRHCHRYIAAS</sequence>
<dbReference type="Proteomes" id="UP000023152">
    <property type="component" value="Unassembled WGS sequence"/>
</dbReference>
<dbReference type="AlphaFoldDB" id="X6LGI0"/>
<evidence type="ECO:0000313" key="3">
    <source>
        <dbReference type="Proteomes" id="UP000023152"/>
    </source>
</evidence>
<keyword evidence="3" id="KW-1185">Reference proteome</keyword>
<proteinExistence type="predicted"/>
<keyword evidence="1" id="KW-1133">Transmembrane helix</keyword>
<organism evidence="2 3">
    <name type="scientific">Reticulomyxa filosa</name>
    <dbReference type="NCBI Taxonomy" id="46433"/>
    <lineage>
        <taxon>Eukaryota</taxon>
        <taxon>Sar</taxon>
        <taxon>Rhizaria</taxon>
        <taxon>Retaria</taxon>
        <taxon>Foraminifera</taxon>
        <taxon>Monothalamids</taxon>
        <taxon>Reticulomyxidae</taxon>
        <taxon>Reticulomyxa</taxon>
    </lineage>
</organism>